<keyword evidence="2" id="KW-1185">Reference proteome</keyword>
<dbReference type="NCBIfam" id="TIGR04131">
    <property type="entry name" value="Bac_Flav_CTERM"/>
    <property type="match status" value="1"/>
</dbReference>
<organism evidence="1 2">
    <name type="scientific">Portibacter lacus</name>
    <dbReference type="NCBI Taxonomy" id="1099794"/>
    <lineage>
        <taxon>Bacteria</taxon>
        <taxon>Pseudomonadati</taxon>
        <taxon>Bacteroidota</taxon>
        <taxon>Saprospiria</taxon>
        <taxon>Saprospirales</taxon>
        <taxon>Haliscomenobacteraceae</taxon>
        <taxon>Portibacter</taxon>
    </lineage>
</organism>
<dbReference type="Pfam" id="PF13585">
    <property type="entry name" value="CHU_C"/>
    <property type="match status" value="1"/>
</dbReference>
<protein>
    <recommendedName>
        <fullName evidence="3">Gliding motility-associated C-terminal domain-containing protein</fullName>
    </recommendedName>
</protein>
<evidence type="ECO:0000313" key="1">
    <source>
        <dbReference type="EMBL" id="GLR17530.1"/>
    </source>
</evidence>
<dbReference type="InterPro" id="IPR026341">
    <property type="entry name" value="T9SS_type_B"/>
</dbReference>
<name>A0AA37SP86_9BACT</name>
<comment type="caution">
    <text evidence="1">The sequence shown here is derived from an EMBL/GenBank/DDBJ whole genome shotgun (WGS) entry which is preliminary data.</text>
</comment>
<dbReference type="EMBL" id="BSOH01000012">
    <property type="protein sequence ID" value="GLR17530.1"/>
    <property type="molecule type" value="Genomic_DNA"/>
</dbReference>
<proteinExistence type="predicted"/>
<accession>A0AA37SP86</accession>
<reference evidence="1" key="1">
    <citation type="journal article" date="2014" name="Int. J. Syst. Evol. Microbiol.">
        <title>Complete genome sequence of Corynebacterium casei LMG S-19264T (=DSM 44701T), isolated from a smear-ripened cheese.</title>
        <authorList>
            <consortium name="US DOE Joint Genome Institute (JGI-PGF)"/>
            <person name="Walter F."/>
            <person name="Albersmeier A."/>
            <person name="Kalinowski J."/>
            <person name="Ruckert C."/>
        </authorList>
    </citation>
    <scope>NUCLEOTIDE SEQUENCE</scope>
    <source>
        <strain evidence="1">NBRC 108769</strain>
    </source>
</reference>
<reference evidence="1" key="2">
    <citation type="submission" date="2023-01" db="EMBL/GenBank/DDBJ databases">
        <title>Draft genome sequence of Portibacter lacus strain NBRC 108769.</title>
        <authorList>
            <person name="Sun Q."/>
            <person name="Mori K."/>
        </authorList>
    </citation>
    <scope>NUCLEOTIDE SEQUENCE</scope>
    <source>
        <strain evidence="1">NBRC 108769</strain>
    </source>
</reference>
<sequence length="3283" mass="348029">MYVAAGACSDEESIEITILLTPQIDAQAAIVECDSYTLPAITGTNLSGNEAYFTEMGGAGTQYNAGDVISATTTLYIYDAVGTCSDEEVLEIEIIPTPTIDTQAPVTECDSYTLPEITGTGVATAAYYTEVNGGGTQYNAGDVISTSTTLYMYVAAGACSDEESIEITILLTPQIDAQAAIVECDSYTLPAITGTNLSGNEAYFTEMGGAGTQYNAGDVISATTTLYIYDAVGTCSDEEVLAIEIIETPQIDAVPNVKDCNDYILPVITGVGVETAAYFTEPNGQGTQYNAGDAISATTTLYIYVAAGNCSAEVSFLVEKVDAPEIDPQTAVTECDSYTLPTITGTNLSGNEAYFTEANGAGTQYNAGDVITVTTDLYIWDAVDICNDQELISIEIIETPVLDPISDVTECDSYTLPAISGTGVATAAYYTEMNGGGTQYNEGDVINTSTTLYMYVAAGACSAEELVNIEILATPQLDPQAAAVECDGYLLPVITGTDLSGNEAYFTEMGGNGDRLTPGTIITESVTLYIYDAVESCSDEEIAEITIIPTPEIDPLTNVVECDGFTLPVITGTGVDNAAYYTEADGAGTQYNPGDVITTSTTLYIYVAAGACSDQESFEIEILLTPQIDPQAAVVECDTYTLPAITGTNLSGNEAYFTEMNGAGTQYNAGDAISATTTLYIYDAVGTCSDEEIVEIEIIPTPAIDAQSPVTECDSYILPAITGTGVTGAAYFTEVNGGGTQFNEGDAITSSTTLYMYVAAGDCSDEESLEITILLTPQIDAQAAIVECDSYTLPAITGTNLSGNEAYFTEMNGAGTQYNAGDVISVTTTLYIYDAVGSCFDEEVLEIEIIPTPILDPITDVSACDTYILPAITGTGVTGAAYYTEVNGGGTQYVEGDAINVSTTLYVYIAAGDCSAEESFDIEILLTPQIDPQAAVVECDTYTLPAITGTNLSGNEAYFTEMNGAGTQYSAGDAISATTTLYIYDAVGTCTDEEAIEITIVETPEIDPQADVTECDSYTLPVITGTGVDNAAYYTEADGAGTQYDAGDVITASTTLYIYVAAGDCSAQEILNIAILQTPQIDPLAAIVECDSYTLPAITGTNLSGNEAYFTEMNGAGTQFNAGDVITANTTLYIFDGAGTCFDEEIVEITIVETPQIDPVDDVKDCNDYVLPEITGVGVENAAYFTEPNGAGTQYNAGDAISVTTTLYIYVAAGDCSAEVSFLIEKIDAPEIDPQVAIVECDSYTLPTITGINLSGNEAYFTDQNGQGTQYNAGDVITATTTLYIWDAVDICNDQEAISIEILETPIITEQAPVTECDSYTLPVITGTGVDNAAYFTEANGQGTQYDAGDVITASTTLYIYVAAGDCFDETTVSIEILATPQIDPLSAQTECDSYTLPVITGTNLSGNEAYFTEMNGAGTQYNAGDVITATTTLYIYDGVGACSDEETVEITIIETPVIDAQAPVTECDSYTLPVITGTGVDNAAYYTEANGAGTQYNPGDAITATTTLYIYVAAGDCSDEQAIEIEILLTPQIDAQVAAVECDSYTLPVITGSNLSGNEAYYTEMNGAGTQFNAGDVITTSTTLYIYDETGACSDEEAIEITIVETPVIDTQAPVTECDSYTLPVITGTGVDNAAYFTEANGAGTQYNPGDVITASTTLYIYVAAGDCSDETTLEIEILDTPQIDPQVAQTECDEYTLPTITGANLSGNEAYYTATNGGGTKYNAGDAITATTTLYIYDAVGTCSDEEMIEITIIETPVIDTQAPVTECDSYTLPEITGTGVATAAYFTEANGAGTQYNTGDVITASTTLYIYVAAGDCSDETTLEIEILDTPQIDPQAAQTECDEYTLPTITGANLSGNEAYYTATNGGGTKYNAGDAITASTTLYIYDAVGDCSNEEVIEVIIIETPVIDVQAPVTECDSYTLPEITGTGVATAAYYTEVNGGGTQYNEGDVITTSTTLYLYVAAGDCSTEEQLEITIIDTPVLDNPGDQYVCEFYTLETITGEHLDGTESYYTGPGQTGDQLNVGDQVVPGTTVYIYGGGTLCNSEVSFEVIGQDIPEATLVGGGSICDGSGDVVTLTINFLNGDNWNVEVLKDGVAYDTYNTTDATFTFDVTEPGIYTLGTVSNADGCSSEGMGEATVEFFFVPRVENVMAECNELTPGYKVTFEIWGGDPTGYIVNGVAIDNPTGEQPYIYISEDIESLVDYSFEVTDINGCEIITVADEGIECGCLTMVGTMNQELIELCGPELTATGVYDATLEFLDYNDKVIFALHEGNDTLLVNTIALSETATFFFDPAKMEYGKTYYVSAVAGNELSNGLVDLTEECTVVAIGQPVVWYEIPTAMIDGEYMVCEGEEVVVEVNLTGTAPWTIEVKANNETFVLADIQTSPYRFTVEAFVDMNISLVSANDAHCDGEVSGAVNVEVSYPTTARLFEYTEICNLDFKGAIIDLDTVIVEGPTDGTWTDISDSGVSINGNIADFHGVIPGDYQLLYTVDNTGGICEANTYILNVTVLDCSCPIINIGEAGPFCNDDAIFDLSTIENDSDDGSWTIATTPAGSNPAIVNGDIFNATDADAGSYGLTFTLDVIDPLCTFDTTIFVMVMDRLSSGEPLAPAEVCETDVELINLFDILSGEDLGGTWTSTAGSGFDAANGTFNTDGVSAGTYQFTYMVDSESPCEDEQTTVEVIINPLPVAEAGDGFILTCEMQEGSLNANGSSTGAFTYEWATAQGNIISGANTLSPLVDQPGWYTLLVTNNVTGCFAIDSVEVLIDDNFPNADAGEDQFINCAVSEVTIDATNSSMNKVVTWIGPDGEEFIPSDLFLFTTSIPGEYTIIVTDTISDCTNTDKVLVVDQVAYPEISTATPEVLNCVNYEVEVSATELTNDPAMSFTWTTLDGNIITNPDSSAINVDQPGQYVVTVTNGDNFCVATDTVNVLLDRDYPVAEAGPSFTLTCELTNVNLVGDGSSVGSGFAYNWTTNDGSIVNGGNTLSPEINSIGTYYLEVTNTVNGCSTIDSVTIIDNIIPVTGFDIETINPCFSDFEGLIAVLNVEGGVGPYTYSLNGNAYQESNIWENLGPGNYEVTVKDSNGCTLSKSVTLFEGLDLQIDAGEDQRIDLGDSTQLQATINIDNDLVESVVWEPTDANISCIECMDPTVWPYQTTLYTATLTDIYGCTDFADVRVYVDRRSKVYAPNIFSPNGDSDNDYFTLFSGNQLDKINELKIFNRWGELVFENGNFDPGIEEMGWDGTFQGIPVNPAVFVWYAKVQLVDGTERVLKGDITVVR</sequence>
<gene>
    <name evidence="1" type="ORF">GCM10007940_21450</name>
</gene>
<dbReference type="Proteomes" id="UP001156666">
    <property type="component" value="Unassembled WGS sequence"/>
</dbReference>
<evidence type="ECO:0008006" key="3">
    <source>
        <dbReference type="Google" id="ProtNLM"/>
    </source>
</evidence>
<evidence type="ECO:0000313" key="2">
    <source>
        <dbReference type="Proteomes" id="UP001156666"/>
    </source>
</evidence>